<proteinExistence type="predicted"/>
<reference evidence="1" key="1">
    <citation type="journal article" date="2014" name="Front. Microbiol.">
        <title>High frequency of phylogenetically diverse reductive dehalogenase-homologous genes in deep subseafloor sedimentary metagenomes.</title>
        <authorList>
            <person name="Kawai M."/>
            <person name="Futagami T."/>
            <person name="Toyoda A."/>
            <person name="Takaki Y."/>
            <person name="Nishi S."/>
            <person name="Hori S."/>
            <person name="Arai W."/>
            <person name="Tsubouchi T."/>
            <person name="Morono Y."/>
            <person name="Uchiyama I."/>
            <person name="Ito T."/>
            <person name="Fujiyama A."/>
            <person name="Inagaki F."/>
            <person name="Takami H."/>
        </authorList>
    </citation>
    <scope>NUCLEOTIDE SEQUENCE</scope>
    <source>
        <strain evidence="1">Expedition CK06-06</strain>
    </source>
</reference>
<sequence>LGVIRALGNKKIHIVAMPYGKSDFAQVSKYVSEKVTVPHPRLEEEQFIDFLISNSNRWKGAFIIETDDNSAVSIAKHKNELSKHYFLASLH</sequence>
<comment type="caution">
    <text evidence="1">The sequence shown here is derived from an EMBL/GenBank/DDBJ whole genome shotgun (WGS) entry which is preliminary data.</text>
</comment>
<protein>
    <submittedName>
        <fullName evidence="1">Uncharacterized protein</fullName>
    </submittedName>
</protein>
<accession>X1VM04</accession>
<evidence type="ECO:0000313" key="1">
    <source>
        <dbReference type="EMBL" id="GAJ20502.1"/>
    </source>
</evidence>
<organism evidence="1">
    <name type="scientific">marine sediment metagenome</name>
    <dbReference type="NCBI Taxonomy" id="412755"/>
    <lineage>
        <taxon>unclassified sequences</taxon>
        <taxon>metagenomes</taxon>
        <taxon>ecological metagenomes</taxon>
    </lineage>
</organism>
<dbReference type="AlphaFoldDB" id="X1VM04"/>
<dbReference type="EMBL" id="BARW01039450">
    <property type="protein sequence ID" value="GAJ20502.1"/>
    <property type="molecule type" value="Genomic_DNA"/>
</dbReference>
<name>X1VM04_9ZZZZ</name>
<gene>
    <name evidence="1" type="ORF">S12H4_60086</name>
</gene>
<feature type="non-terminal residue" evidence="1">
    <location>
        <position position="1"/>
    </location>
</feature>